<evidence type="ECO:0000259" key="13">
    <source>
        <dbReference type="PROSITE" id="PS50990"/>
    </source>
</evidence>
<name>A0A089NPE5_9HYPH</name>
<evidence type="ECO:0000259" key="11">
    <source>
        <dbReference type="PROSITE" id="PS50893"/>
    </source>
</evidence>
<dbReference type="STRING" id="693986.MOC_1522"/>
<evidence type="ECO:0000256" key="1">
    <source>
        <dbReference type="ARBA" id="ARBA00004651"/>
    </source>
</evidence>
<dbReference type="GO" id="GO:0005524">
    <property type="term" value="F:ATP binding"/>
    <property type="evidence" value="ECO:0007669"/>
    <property type="project" value="UniProtKB-KW"/>
</dbReference>
<dbReference type="Gene3D" id="3.40.50.300">
    <property type="entry name" value="P-loop containing nucleotide triphosphate hydrolases"/>
    <property type="match status" value="1"/>
</dbReference>
<accession>A0A089NPE5</accession>
<feature type="domain" description="ABC transporter" evidence="11">
    <location>
        <begin position="470"/>
        <end position="706"/>
    </location>
</feature>
<dbReference type="Pfam" id="PF00664">
    <property type="entry name" value="ABC_membrane"/>
    <property type="match status" value="1"/>
</dbReference>
<keyword evidence="8 10" id="KW-0472">Membrane</keyword>
<dbReference type="eggNOG" id="COG2274">
    <property type="taxonomic scope" value="Bacteria"/>
</dbReference>
<dbReference type="GO" id="GO:0016887">
    <property type="term" value="F:ATP hydrolysis activity"/>
    <property type="evidence" value="ECO:0007669"/>
    <property type="project" value="InterPro"/>
</dbReference>
<keyword evidence="3 10" id="KW-0812">Transmembrane</keyword>
<evidence type="ECO:0000313" key="14">
    <source>
        <dbReference type="EMBL" id="AIQ89277.1"/>
    </source>
</evidence>
<evidence type="ECO:0000256" key="9">
    <source>
        <dbReference type="SAM" id="MobiDB-lite"/>
    </source>
</evidence>
<keyword evidence="6" id="KW-0067">ATP-binding</keyword>
<evidence type="ECO:0000256" key="3">
    <source>
        <dbReference type="ARBA" id="ARBA00022692"/>
    </source>
</evidence>
<feature type="transmembrane region" description="Helical" evidence="10">
    <location>
        <begin position="186"/>
        <end position="208"/>
    </location>
</feature>
<evidence type="ECO:0000256" key="7">
    <source>
        <dbReference type="ARBA" id="ARBA00022989"/>
    </source>
</evidence>
<evidence type="ECO:0000256" key="2">
    <source>
        <dbReference type="ARBA" id="ARBA00005417"/>
    </source>
</evidence>
<dbReference type="PROSITE" id="PS00211">
    <property type="entry name" value="ABC_TRANSPORTER_1"/>
    <property type="match status" value="1"/>
</dbReference>
<comment type="subcellular location">
    <subcellularLocation>
        <location evidence="1">Cell membrane</location>
        <topology evidence="1">Multi-pass membrane protein</topology>
    </subcellularLocation>
</comment>
<dbReference type="InterPro" id="IPR036640">
    <property type="entry name" value="ABC1_TM_sf"/>
</dbReference>
<dbReference type="Proteomes" id="UP000029492">
    <property type="component" value="Chromosome"/>
</dbReference>
<dbReference type="GO" id="GO:0005886">
    <property type="term" value="C:plasma membrane"/>
    <property type="evidence" value="ECO:0007669"/>
    <property type="project" value="UniProtKB-SubCell"/>
</dbReference>
<dbReference type="InterPro" id="IPR003439">
    <property type="entry name" value="ABC_transporter-like_ATP-bd"/>
</dbReference>
<keyword evidence="4" id="KW-0547">Nucleotide-binding</keyword>
<dbReference type="AlphaFoldDB" id="A0A089NPE5"/>
<dbReference type="InterPro" id="IPR027417">
    <property type="entry name" value="P-loop_NTPase"/>
</dbReference>
<evidence type="ECO:0000256" key="10">
    <source>
        <dbReference type="SAM" id="Phobius"/>
    </source>
</evidence>
<dbReference type="SUPFAM" id="SSF90123">
    <property type="entry name" value="ABC transporter transmembrane region"/>
    <property type="match status" value="1"/>
</dbReference>
<dbReference type="PROSITE" id="PS50990">
    <property type="entry name" value="PEPTIDASE_C39"/>
    <property type="match status" value="1"/>
</dbReference>
<evidence type="ECO:0000256" key="8">
    <source>
        <dbReference type="ARBA" id="ARBA00023136"/>
    </source>
</evidence>
<feature type="transmembrane region" description="Helical" evidence="10">
    <location>
        <begin position="283"/>
        <end position="303"/>
    </location>
</feature>
<dbReference type="InterPro" id="IPR003593">
    <property type="entry name" value="AAA+_ATPase"/>
</dbReference>
<dbReference type="PROSITE" id="PS50929">
    <property type="entry name" value="ABC_TM1F"/>
    <property type="match status" value="1"/>
</dbReference>
<dbReference type="PANTHER" id="PTHR43394">
    <property type="entry name" value="ATP-DEPENDENT PERMEASE MDL1, MITOCHONDRIAL"/>
    <property type="match status" value="1"/>
</dbReference>
<dbReference type="PANTHER" id="PTHR43394:SF1">
    <property type="entry name" value="ATP-BINDING CASSETTE SUB-FAMILY B MEMBER 10, MITOCHONDRIAL"/>
    <property type="match status" value="1"/>
</dbReference>
<dbReference type="GO" id="GO:0015421">
    <property type="term" value="F:ABC-type oligopeptide transporter activity"/>
    <property type="evidence" value="ECO:0007669"/>
    <property type="project" value="TreeGrafter"/>
</dbReference>
<dbReference type="Pfam" id="PF00005">
    <property type="entry name" value="ABC_tran"/>
    <property type="match status" value="1"/>
</dbReference>
<feature type="domain" description="ABC transmembrane type-1" evidence="12">
    <location>
        <begin position="150"/>
        <end position="431"/>
    </location>
</feature>
<sequence>METAECGAACLAMVLAAFGRWESLDAVRDSCGASRDGTSAADLVIAAQARGLEAQAYSRDLDGLAKLPLPQILFWNFDHFVVLERIGRREIQINDPAFGRRIVSRAEFGASFTGVTLTFRRGPDFRVTARPRSTLLRLFDQLHGSWAAFFAIVFTSAVMVVVGALVPGLTQIFVDDYLTEGRSNLLLPLFAATIAVGLFNAGFGYLYLHGLLLLRTKINAVVSARYIWSMFHLPYEFFGRRSAVEISSRPQLAMQVANTVSGPAAQIVVNATAMVGYAAVMLLYSPLLTAVTVGLGAVELLILRQVSRRVQDHAVRLQMAAGQAHAASVQGVALLEQARATGSDGILFNRMIQAEAELVNAEQSSGRVLHLMAALPYAMSRITTLVILGAGTLLIIHTGMSIGELVGFLALSGLFSAALNAFTGIGTAVGQATAALGRLGDALDHSTTPADAPPIRAVETGSAPTATGGVRFRGIAFAYPGSPAILSEADLTIAPGEAIGLLGGSGSGKSTLARLIVGLVPPDKGDVLYEAEDAGQTARATAWIRDCRGIAFVDQQPFFPRGSLRSAVTFWNDGVPPAVLSRALADAEIRDVILGRPGGLDGPIGENGTGFSVGEQQRLAIARALVDQPRLLVLDDATSNLDEETEARVIENLRRRGITFILLTSRLGATAHLDRVFRLAGGHLHPLEEQTSRAPARRSAPAQRLAAVGSMTS</sequence>
<keyword evidence="15" id="KW-1185">Reference proteome</keyword>
<feature type="region of interest" description="Disordered" evidence="9">
    <location>
        <begin position="689"/>
        <end position="713"/>
    </location>
</feature>
<keyword evidence="5" id="KW-0378">Hydrolase</keyword>
<gene>
    <name evidence="14" type="ORF">MOC_1522</name>
</gene>
<feature type="transmembrane region" description="Helical" evidence="10">
    <location>
        <begin position="382"/>
        <end position="402"/>
    </location>
</feature>
<dbReference type="KEGG" id="mor:MOC_1522"/>
<organism evidence="14 15">
    <name type="scientific">Methylobacterium oryzae CBMB20</name>
    <dbReference type="NCBI Taxonomy" id="693986"/>
    <lineage>
        <taxon>Bacteria</taxon>
        <taxon>Pseudomonadati</taxon>
        <taxon>Pseudomonadota</taxon>
        <taxon>Alphaproteobacteria</taxon>
        <taxon>Hyphomicrobiales</taxon>
        <taxon>Methylobacteriaceae</taxon>
        <taxon>Methylobacterium</taxon>
    </lineage>
</organism>
<dbReference type="RefSeq" id="WP_100793928.1">
    <property type="nucleotide sequence ID" value="NZ_CP003811.1"/>
</dbReference>
<feature type="transmembrane region" description="Helical" evidence="10">
    <location>
        <begin position="146"/>
        <end position="166"/>
    </location>
</feature>
<evidence type="ECO:0000259" key="12">
    <source>
        <dbReference type="PROSITE" id="PS50929"/>
    </source>
</evidence>
<evidence type="ECO:0000313" key="15">
    <source>
        <dbReference type="Proteomes" id="UP000029492"/>
    </source>
</evidence>
<dbReference type="Pfam" id="PF03412">
    <property type="entry name" value="Peptidase_C39"/>
    <property type="match status" value="1"/>
</dbReference>
<dbReference type="EMBL" id="CP003811">
    <property type="protein sequence ID" value="AIQ89277.1"/>
    <property type="molecule type" value="Genomic_DNA"/>
</dbReference>
<evidence type="ECO:0000256" key="6">
    <source>
        <dbReference type="ARBA" id="ARBA00022840"/>
    </source>
</evidence>
<dbReference type="HOGENOM" id="CLU_000604_95_3_5"/>
<keyword evidence="7 10" id="KW-1133">Transmembrane helix</keyword>
<evidence type="ECO:0000256" key="4">
    <source>
        <dbReference type="ARBA" id="ARBA00022741"/>
    </source>
</evidence>
<reference evidence="14 15" key="1">
    <citation type="journal article" date="2014" name="PLoS ONE">
        <title>Genome Information of Methylobacterium oryzae, a Plant-Probiotic Methylotroph in the Phyllosphere.</title>
        <authorList>
            <person name="Kwak M.J."/>
            <person name="Jeong H."/>
            <person name="Madhaiyan M."/>
            <person name="Lee Y."/>
            <person name="Sa T.M."/>
            <person name="Oh T.K."/>
            <person name="Kim J.F."/>
        </authorList>
    </citation>
    <scope>NUCLEOTIDE SEQUENCE [LARGE SCALE GENOMIC DNA]</scope>
    <source>
        <strain evidence="14 15">CBMB20</strain>
    </source>
</reference>
<dbReference type="InterPro" id="IPR005074">
    <property type="entry name" value="Peptidase_C39"/>
</dbReference>
<dbReference type="InterPro" id="IPR017871">
    <property type="entry name" value="ABC_transporter-like_CS"/>
</dbReference>
<dbReference type="GO" id="GO:0006508">
    <property type="term" value="P:proteolysis"/>
    <property type="evidence" value="ECO:0007669"/>
    <property type="project" value="InterPro"/>
</dbReference>
<feature type="compositionally biased region" description="Low complexity" evidence="9">
    <location>
        <begin position="692"/>
        <end position="707"/>
    </location>
</feature>
<dbReference type="PROSITE" id="PS50893">
    <property type="entry name" value="ABC_TRANSPORTER_2"/>
    <property type="match status" value="1"/>
</dbReference>
<feature type="transmembrane region" description="Helical" evidence="10">
    <location>
        <begin position="408"/>
        <end position="429"/>
    </location>
</feature>
<proteinExistence type="inferred from homology"/>
<dbReference type="InterPro" id="IPR039421">
    <property type="entry name" value="Type_1_exporter"/>
</dbReference>
<dbReference type="SMART" id="SM00382">
    <property type="entry name" value="AAA"/>
    <property type="match status" value="1"/>
</dbReference>
<dbReference type="InterPro" id="IPR011527">
    <property type="entry name" value="ABC1_TM_dom"/>
</dbReference>
<protein>
    <submittedName>
        <fullName evidence="14">Bacteriocin/lantibiotic ABC transporter</fullName>
    </submittedName>
</protein>
<evidence type="ECO:0000256" key="5">
    <source>
        <dbReference type="ARBA" id="ARBA00022801"/>
    </source>
</evidence>
<dbReference type="Gene3D" id="3.90.70.10">
    <property type="entry name" value="Cysteine proteinases"/>
    <property type="match status" value="1"/>
</dbReference>
<feature type="domain" description="Peptidase C39" evidence="13">
    <location>
        <begin position="2"/>
        <end position="119"/>
    </location>
</feature>
<dbReference type="Gene3D" id="1.20.1560.10">
    <property type="entry name" value="ABC transporter type 1, transmembrane domain"/>
    <property type="match status" value="1"/>
</dbReference>
<dbReference type="GO" id="GO:0008233">
    <property type="term" value="F:peptidase activity"/>
    <property type="evidence" value="ECO:0007669"/>
    <property type="project" value="InterPro"/>
</dbReference>
<comment type="similarity">
    <text evidence="2">Belongs to the ABC transporter superfamily.</text>
</comment>
<dbReference type="SUPFAM" id="SSF52540">
    <property type="entry name" value="P-loop containing nucleoside triphosphate hydrolases"/>
    <property type="match status" value="1"/>
</dbReference>